<reference evidence="2 3" key="1">
    <citation type="journal article" date="2012" name="J. Bacteriol.">
        <title>Complete genome sequence of the broad-host-range strain Sinorhizobium fredii USDA257.</title>
        <authorList>
            <person name="Schuldes J."/>
            <person name="Rodriguez Orbegoso M."/>
            <person name="Schmeisser C."/>
            <person name="Krishnan H.B."/>
            <person name="Daniel R."/>
            <person name="Streit W.R."/>
        </authorList>
    </citation>
    <scope>NUCLEOTIDE SEQUENCE [LARGE SCALE GENOMIC DNA]</scope>
    <source>
        <strain evidence="2 3">USDA 257</strain>
    </source>
</reference>
<dbReference type="Proteomes" id="UP000006180">
    <property type="component" value="Chromosome"/>
</dbReference>
<keyword evidence="1" id="KW-1277">Toxin-antitoxin system</keyword>
<name>I3X6G3_SINF2</name>
<dbReference type="EMBL" id="CP003563">
    <property type="protein sequence ID" value="AFL51469.1"/>
    <property type="molecule type" value="Genomic_DNA"/>
</dbReference>
<dbReference type="HOGENOM" id="CLU_2651162_0_0_5"/>
<dbReference type="eggNOG" id="COG3668">
    <property type="taxonomic scope" value="Bacteria"/>
</dbReference>
<dbReference type="InterPro" id="IPR007712">
    <property type="entry name" value="RelE/ParE_toxin"/>
</dbReference>
<organism evidence="2 3">
    <name type="scientific">Sinorhizobium fredii (strain USDA 257)</name>
    <dbReference type="NCBI Taxonomy" id="1185652"/>
    <lineage>
        <taxon>Bacteria</taxon>
        <taxon>Pseudomonadati</taxon>
        <taxon>Pseudomonadota</taxon>
        <taxon>Alphaproteobacteria</taxon>
        <taxon>Hyphomicrobiales</taxon>
        <taxon>Rhizobiaceae</taxon>
        <taxon>Sinorhizobium/Ensifer group</taxon>
        <taxon>Sinorhizobium</taxon>
    </lineage>
</organism>
<proteinExistence type="predicted"/>
<dbReference type="Gene3D" id="3.30.2310.20">
    <property type="entry name" value="RelE-like"/>
    <property type="match status" value="1"/>
</dbReference>
<dbReference type="InterPro" id="IPR035093">
    <property type="entry name" value="RelE/ParE_toxin_dom_sf"/>
</dbReference>
<evidence type="ECO:0008006" key="4">
    <source>
        <dbReference type="Google" id="ProtNLM"/>
    </source>
</evidence>
<dbReference type="PATRIC" id="fig|1185652.3.peg.3007"/>
<sequence length="78" mass="8864">MEQADLYVEGLSGTFEAVLAMPEMARERSEFAVPVRIHPSGQHVIIYRIEPDYLLIIRVLGARQDWRAALEILDNGLL</sequence>
<dbReference type="Pfam" id="PF05016">
    <property type="entry name" value="ParE_toxin"/>
    <property type="match status" value="1"/>
</dbReference>
<evidence type="ECO:0000256" key="1">
    <source>
        <dbReference type="ARBA" id="ARBA00022649"/>
    </source>
</evidence>
<dbReference type="STRING" id="1185652.USDA257_c28980"/>
<dbReference type="AlphaFoldDB" id="I3X6G3"/>
<evidence type="ECO:0000313" key="3">
    <source>
        <dbReference type="Proteomes" id="UP000006180"/>
    </source>
</evidence>
<evidence type="ECO:0000313" key="2">
    <source>
        <dbReference type="EMBL" id="AFL51469.1"/>
    </source>
</evidence>
<gene>
    <name evidence="2" type="ORF">USDA257_c28980</name>
</gene>
<protein>
    <recommendedName>
        <fullName evidence="4">Plasmid stabilization system</fullName>
    </recommendedName>
</protein>
<dbReference type="KEGG" id="sfd:USDA257_c28980"/>
<accession>I3X6G3</accession>